<evidence type="ECO:0000256" key="2">
    <source>
        <dbReference type="SAM" id="SignalP"/>
    </source>
</evidence>
<sequence>MIVRASRRELLRYGSAAAALAALPAPAIAQAWPSKPIRIICGYPAGGLTDTFARAYGEAISQKTGQPVTVENKAGASGAIAAEQVKSAPPDGHTLMWTISTTMIMNKVLFKKLPYDPDKDFVPISWMDAGHLPTIVNKNVPANNIKEFAAYARNNKVSLGTYGAGSYSHCAVEALNRSLELKMEAVHYRGEAPMWIDVGSGAVQGGSGSYAAAAGVLQSGNGRAIAVPTNTRMRKLPDVATFLEQGINDKAFQVQGFICLVGPAAMPKDIVIKLSDMMVEAGKSERIQKILDTFGIDTAAQDHVFFEKVLAEQGPVWIELVKSLNIEPQ</sequence>
<dbReference type="InterPro" id="IPR005064">
    <property type="entry name" value="BUG"/>
</dbReference>
<reference evidence="3 4" key="1">
    <citation type="submission" date="2019-07" db="EMBL/GenBank/DDBJ databases">
        <title>Whole genome shotgun sequence of Reyranella soli NBRC 108950.</title>
        <authorList>
            <person name="Hosoyama A."/>
            <person name="Uohara A."/>
            <person name="Ohji S."/>
            <person name="Ichikawa N."/>
        </authorList>
    </citation>
    <scope>NUCLEOTIDE SEQUENCE [LARGE SCALE GENOMIC DNA]</scope>
    <source>
        <strain evidence="3 4">NBRC 108950</strain>
    </source>
</reference>
<comment type="caution">
    <text evidence="3">The sequence shown here is derived from an EMBL/GenBank/DDBJ whole genome shotgun (WGS) entry which is preliminary data.</text>
</comment>
<proteinExistence type="inferred from homology"/>
<keyword evidence="2" id="KW-0732">Signal</keyword>
<dbReference type="EMBL" id="BKAJ01000071">
    <property type="protein sequence ID" value="GEP56813.1"/>
    <property type="molecule type" value="Genomic_DNA"/>
</dbReference>
<comment type="similarity">
    <text evidence="1">Belongs to the UPF0065 (bug) family.</text>
</comment>
<evidence type="ECO:0000313" key="3">
    <source>
        <dbReference type="EMBL" id="GEP56813.1"/>
    </source>
</evidence>
<dbReference type="InterPro" id="IPR042100">
    <property type="entry name" value="Bug_dom1"/>
</dbReference>
<dbReference type="Gene3D" id="3.40.190.10">
    <property type="entry name" value="Periplasmic binding protein-like II"/>
    <property type="match status" value="1"/>
</dbReference>
<feature type="signal peptide" evidence="2">
    <location>
        <begin position="1"/>
        <end position="29"/>
    </location>
</feature>
<dbReference type="InterPro" id="IPR006311">
    <property type="entry name" value="TAT_signal"/>
</dbReference>
<dbReference type="PIRSF" id="PIRSF017082">
    <property type="entry name" value="YflP"/>
    <property type="match status" value="1"/>
</dbReference>
<evidence type="ECO:0000313" key="4">
    <source>
        <dbReference type="Proteomes" id="UP000321058"/>
    </source>
</evidence>
<dbReference type="PANTHER" id="PTHR42928:SF5">
    <property type="entry name" value="BLR1237 PROTEIN"/>
    <property type="match status" value="1"/>
</dbReference>
<dbReference type="Gene3D" id="3.40.190.150">
    <property type="entry name" value="Bordetella uptake gene, domain 1"/>
    <property type="match status" value="1"/>
</dbReference>
<evidence type="ECO:0000256" key="1">
    <source>
        <dbReference type="ARBA" id="ARBA00006987"/>
    </source>
</evidence>
<accession>A0A512NCZ9</accession>
<dbReference type="PROSITE" id="PS51318">
    <property type="entry name" value="TAT"/>
    <property type="match status" value="1"/>
</dbReference>
<dbReference type="Proteomes" id="UP000321058">
    <property type="component" value="Unassembled WGS sequence"/>
</dbReference>
<dbReference type="OrthoDB" id="8263732at2"/>
<feature type="chain" id="PRO_5022153343" description="Tripartite tricarboxylate transporter substrate binding protein" evidence="2">
    <location>
        <begin position="30"/>
        <end position="329"/>
    </location>
</feature>
<dbReference type="RefSeq" id="WP_147151113.1">
    <property type="nucleotide sequence ID" value="NZ_BKAJ01000071.1"/>
</dbReference>
<organism evidence="3 4">
    <name type="scientific">Reyranella soli</name>
    <dbReference type="NCBI Taxonomy" id="1230389"/>
    <lineage>
        <taxon>Bacteria</taxon>
        <taxon>Pseudomonadati</taxon>
        <taxon>Pseudomonadota</taxon>
        <taxon>Alphaproteobacteria</taxon>
        <taxon>Hyphomicrobiales</taxon>
        <taxon>Reyranellaceae</taxon>
        <taxon>Reyranella</taxon>
    </lineage>
</organism>
<keyword evidence="4" id="KW-1185">Reference proteome</keyword>
<evidence type="ECO:0008006" key="5">
    <source>
        <dbReference type="Google" id="ProtNLM"/>
    </source>
</evidence>
<gene>
    <name evidence="3" type="ORF">RSO01_39790</name>
</gene>
<dbReference type="PANTHER" id="PTHR42928">
    <property type="entry name" value="TRICARBOXYLATE-BINDING PROTEIN"/>
    <property type="match status" value="1"/>
</dbReference>
<dbReference type="AlphaFoldDB" id="A0A512NCZ9"/>
<dbReference type="CDD" id="cd07012">
    <property type="entry name" value="PBP2_Bug_TTT"/>
    <property type="match status" value="1"/>
</dbReference>
<name>A0A512NCZ9_9HYPH</name>
<dbReference type="Pfam" id="PF03401">
    <property type="entry name" value="TctC"/>
    <property type="match status" value="1"/>
</dbReference>
<protein>
    <recommendedName>
        <fullName evidence="5">Tripartite tricarboxylate transporter substrate binding protein</fullName>
    </recommendedName>
</protein>
<dbReference type="SUPFAM" id="SSF53850">
    <property type="entry name" value="Periplasmic binding protein-like II"/>
    <property type="match status" value="1"/>
</dbReference>